<evidence type="ECO:0000256" key="2">
    <source>
        <dbReference type="ARBA" id="ARBA00022448"/>
    </source>
</evidence>
<dbReference type="EMBL" id="CP120988">
    <property type="protein sequence ID" value="WLQ59746.1"/>
    <property type="molecule type" value="Genomic_DNA"/>
</dbReference>
<dbReference type="InterPro" id="IPR012292">
    <property type="entry name" value="Globin/Proto"/>
</dbReference>
<dbReference type="PIRSF" id="PIRSF002030">
    <property type="entry name" value="Globin_Protozoa/Cyanobacteria"/>
    <property type="match status" value="1"/>
</dbReference>
<feature type="region of interest" description="Disordered" evidence="7">
    <location>
        <begin position="1"/>
        <end position="21"/>
    </location>
</feature>
<dbReference type="CDD" id="cd00454">
    <property type="entry name" value="TrHb1_N"/>
    <property type="match status" value="1"/>
</dbReference>
<proteinExistence type="inferred from homology"/>
<dbReference type="Gene3D" id="1.10.490.10">
    <property type="entry name" value="Globins"/>
    <property type="match status" value="1"/>
</dbReference>
<reference evidence="8 9" key="1">
    <citation type="submission" date="2023-03" db="EMBL/GenBank/DDBJ databases">
        <title>Isolation and description of six Streptomyces strains from soil environments, able to metabolize different microbial glucans.</title>
        <authorList>
            <person name="Widen T."/>
            <person name="Larsbrink J."/>
        </authorList>
    </citation>
    <scope>NUCLEOTIDE SEQUENCE [LARGE SCALE GENOMIC DNA]</scope>
    <source>
        <strain evidence="8 9">Alt2</strain>
    </source>
</reference>
<organism evidence="8 9">
    <name type="scientific">Streptomyces poriferorum</name>
    <dbReference type="NCBI Taxonomy" id="2798799"/>
    <lineage>
        <taxon>Bacteria</taxon>
        <taxon>Bacillati</taxon>
        <taxon>Actinomycetota</taxon>
        <taxon>Actinomycetes</taxon>
        <taxon>Kitasatosporales</taxon>
        <taxon>Streptomycetaceae</taxon>
        <taxon>Streptomyces</taxon>
    </lineage>
</organism>
<evidence type="ECO:0000256" key="5">
    <source>
        <dbReference type="ARBA" id="ARBA00023004"/>
    </source>
</evidence>
<evidence type="ECO:0000256" key="1">
    <source>
        <dbReference type="ARBA" id="ARBA00009660"/>
    </source>
</evidence>
<dbReference type="RefSeq" id="WP_306069672.1">
    <property type="nucleotide sequence ID" value="NZ_CP120988.1"/>
</dbReference>
<keyword evidence="9" id="KW-1185">Reference proteome</keyword>
<protein>
    <recommendedName>
        <fullName evidence="6">Group 1 truncated hemoglobin</fullName>
    </recommendedName>
</protein>
<keyword evidence="5 6" id="KW-0408">Iron</keyword>
<keyword evidence="6" id="KW-0561">Oxygen transport</keyword>
<keyword evidence="4 6" id="KW-0479">Metal-binding</keyword>
<dbReference type="InterPro" id="IPR001486">
    <property type="entry name" value="Hemoglobin_trunc"/>
</dbReference>
<evidence type="ECO:0000256" key="7">
    <source>
        <dbReference type="SAM" id="MobiDB-lite"/>
    </source>
</evidence>
<dbReference type="Pfam" id="PF01152">
    <property type="entry name" value="Bac_globin"/>
    <property type="match status" value="1"/>
</dbReference>
<dbReference type="Proteomes" id="UP001235744">
    <property type="component" value="Chromosome"/>
</dbReference>
<keyword evidence="2 6" id="KW-0813">Transport</keyword>
<name>A0ABY9J1D7_9ACTN</name>
<comment type="similarity">
    <text evidence="1 6">Belongs to the truncated hemoglobin family. Group I subfamily.</text>
</comment>
<keyword evidence="3 6" id="KW-0349">Heme</keyword>
<dbReference type="InterPro" id="IPR016339">
    <property type="entry name" value="Hemoglobin_trunc_I"/>
</dbReference>
<evidence type="ECO:0000313" key="8">
    <source>
        <dbReference type="EMBL" id="WLQ59746.1"/>
    </source>
</evidence>
<accession>A0ABY9J1D7</accession>
<sequence>MDQTTDPAAPDESAPETPAERPDTLFEQIGGAAAVAAVVDLFYARVLADPELTPYFVGKDVTRLKAHQRVFVGSALGAAAPYIGRAMGHAHQELGITGPHFDRVVDHLAAALADGGVDAATIGLIAAKLAPLKPDVVSG</sequence>
<comment type="cofactor">
    <cofactor evidence="6">
        <name>heme</name>
        <dbReference type="ChEBI" id="CHEBI:30413"/>
    </cofactor>
</comment>
<evidence type="ECO:0000313" key="9">
    <source>
        <dbReference type="Proteomes" id="UP001235744"/>
    </source>
</evidence>
<gene>
    <name evidence="8" type="ORF">P8A19_31880</name>
</gene>
<evidence type="ECO:0000256" key="3">
    <source>
        <dbReference type="ARBA" id="ARBA00022617"/>
    </source>
</evidence>
<dbReference type="InterPro" id="IPR009050">
    <property type="entry name" value="Globin-like_sf"/>
</dbReference>
<evidence type="ECO:0000256" key="6">
    <source>
        <dbReference type="PIRNR" id="PIRNR002030"/>
    </source>
</evidence>
<dbReference type="SUPFAM" id="SSF46458">
    <property type="entry name" value="Globin-like"/>
    <property type="match status" value="1"/>
</dbReference>
<evidence type="ECO:0000256" key="4">
    <source>
        <dbReference type="ARBA" id="ARBA00022723"/>
    </source>
</evidence>